<dbReference type="AlphaFoldDB" id="A0A6A4MS66"/>
<feature type="non-terminal residue" evidence="3">
    <location>
        <position position="1"/>
    </location>
</feature>
<organism evidence="3 4">
    <name type="scientific">Rhododendron williamsianum</name>
    <dbReference type="NCBI Taxonomy" id="262921"/>
    <lineage>
        <taxon>Eukaryota</taxon>
        <taxon>Viridiplantae</taxon>
        <taxon>Streptophyta</taxon>
        <taxon>Embryophyta</taxon>
        <taxon>Tracheophyta</taxon>
        <taxon>Spermatophyta</taxon>
        <taxon>Magnoliopsida</taxon>
        <taxon>eudicotyledons</taxon>
        <taxon>Gunneridae</taxon>
        <taxon>Pentapetalae</taxon>
        <taxon>asterids</taxon>
        <taxon>Ericales</taxon>
        <taxon>Ericaceae</taxon>
        <taxon>Ericoideae</taxon>
        <taxon>Rhodoreae</taxon>
        <taxon>Rhododendron</taxon>
    </lineage>
</organism>
<evidence type="ECO:0000259" key="2">
    <source>
        <dbReference type="Pfam" id="PF00561"/>
    </source>
</evidence>
<dbReference type="Proteomes" id="UP000428333">
    <property type="component" value="Linkage Group LG01"/>
</dbReference>
<name>A0A6A4MS66_9ERIC</name>
<dbReference type="OrthoDB" id="6431331at2759"/>
<dbReference type="Gene3D" id="3.40.50.1820">
    <property type="entry name" value="alpha/beta hydrolase"/>
    <property type="match status" value="1"/>
</dbReference>
<evidence type="ECO:0000313" key="4">
    <source>
        <dbReference type="Proteomes" id="UP000428333"/>
    </source>
</evidence>
<dbReference type="PANTHER" id="PTHR43194">
    <property type="entry name" value="HYDROLASE ALPHA/BETA FOLD FAMILY"/>
    <property type="match status" value="1"/>
</dbReference>
<dbReference type="InterPro" id="IPR000073">
    <property type="entry name" value="AB_hydrolase_1"/>
</dbReference>
<dbReference type="SUPFAM" id="SSF53474">
    <property type="entry name" value="alpha/beta-Hydrolases"/>
    <property type="match status" value="1"/>
</dbReference>
<reference evidence="3 4" key="1">
    <citation type="journal article" date="2019" name="Genome Biol. Evol.">
        <title>The Rhododendron genome and chromosomal organization provide insight into shared whole-genome duplications across the heath family (Ericaceae).</title>
        <authorList>
            <person name="Soza V.L."/>
            <person name="Lindsley D."/>
            <person name="Waalkes A."/>
            <person name="Ramage E."/>
            <person name="Patwardhan R.P."/>
            <person name="Burton J.N."/>
            <person name="Adey A."/>
            <person name="Kumar A."/>
            <person name="Qiu R."/>
            <person name="Shendure J."/>
            <person name="Hall B."/>
        </authorList>
    </citation>
    <scope>NUCLEOTIDE SEQUENCE [LARGE SCALE GENOMIC DNA]</scope>
    <source>
        <strain evidence="3">RSF 1966-606</strain>
    </source>
</reference>
<dbReference type="InterPro" id="IPR029058">
    <property type="entry name" value="AB_hydrolase_fold"/>
</dbReference>
<sequence length="527" mass="58965">MAWALLSPLPPPLNLPTSSSSTTYPTINTAATAATNGRGYRRRKRATSLVIAKASEKGDAKSKDTTPEFNPFGFVTDNPSSRSAIQLPESPAEDGNVGQMLYRIAHGHQELLLATKNCSWPQRIALGRRELLLVAKYYSWPEELLWPQSAPPSTSLVASKETKLKLQKKKKRKTGKGIFFTKEEFKACFEFCRDVLYFEADNQSHYHRVKAEEEEETELVERIEGKGKDFGSYIKSGGFRWFVRETGSQESRRGTIIFLHGAPTQSYSYRVVMSEMADAGFHCFAPDWIGFGFTDKPQPGYGFDYTEKEFHAEFDKLLEALEVKSPFFLVVQGFLVGSYGLTWALKNPSKIAKLAIFNSPLTVSSPIPGLFQQLSNAVELNERVDRIPLYGEFTCQNAIIAERFVEAALLEAARKANFRGLSSQIAAGFGSGRLFSVLKEIYCKNLMVLTLHSSSVLGLWKIGFTVSWDKPILVAWGIADKHLPQSVAEEFQKGNPSNVKLKLIEGAGHMPQEDWPEKVVEALRVFF</sequence>
<dbReference type="PRINTS" id="PR00412">
    <property type="entry name" value="EPOXHYDRLASE"/>
</dbReference>
<proteinExistence type="predicted"/>
<protein>
    <recommendedName>
        <fullName evidence="2">AB hydrolase-1 domain-containing protein</fullName>
    </recommendedName>
</protein>
<evidence type="ECO:0000313" key="3">
    <source>
        <dbReference type="EMBL" id="KAE9467728.1"/>
    </source>
</evidence>
<dbReference type="InterPro" id="IPR000639">
    <property type="entry name" value="Epox_hydrolase-like"/>
</dbReference>
<dbReference type="Pfam" id="PF00561">
    <property type="entry name" value="Abhydrolase_1"/>
    <property type="match status" value="1"/>
</dbReference>
<gene>
    <name evidence="3" type="ORF">C3L33_00362</name>
</gene>
<feature type="compositionally biased region" description="Basic and acidic residues" evidence="1">
    <location>
        <begin position="56"/>
        <end position="66"/>
    </location>
</feature>
<evidence type="ECO:0000256" key="1">
    <source>
        <dbReference type="SAM" id="MobiDB-lite"/>
    </source>
</evidence>
<feature type="region of interest" description="Disordered" evidence="1">
    <location>
        <begin position="56"/>
        <end position="75"/>
    </location>
</feature>
<keyword evidence="4" id="KW-1185">Reference proteome</keyword>
<dbReference type="GO" id="GO:0016787">
    <property type="term" value="F:hydrolase activity"/>
    <property type="evidence" value="ECO:0007669"/>
    <property type="project" value="UniProtKB-ARBA"/>
</dbReference>
<dbReference type="InterPro" id="IPR050228">
    <property type="entry name" value="Carboxylesterase_BioH"/>
</dbReference>
<dbReference type="PANTHER" id="PTHR43194:SF2">
    <property type="entry name" value="PEROXISOMAL MEMBRANE PROTEIN LPX1"/>
    <property type="match status" value="1"/>
</dbReference>
<accession>A0A6A4MS66</accession>
<dbReference type="EMBL" id="QEFC01000014">
    <property type="protein sequence ID" value="KAE9467728.1"/>
    <property type="molecule type" value="Genomic_DNA"/>
</dbReference>
<dbReference type="GO" id="GO:0009507">
    <property type="term" value="C:chloroplast"/>
    <property type="evidence" value="ECO:0007669"/>
    <property type="project" value="TreeGrafter"/>
</dbReference>
<comment type="caution">
    <text evidence="3">The sequence shown here is derived from an EMBL/GenBank/DDBJ whole genome shotgun (WGS) entry which is preliminary data.</text>
</comment>
<feature type="domain" description="AB hydrolase-1" evidence="2">
    <location>
        <begin position="255"/>
        <end position="514"/>
    </location>
</feature>